<dbReference type="AlphaFoldDB" id="A0A8J9W388"/>
<evidence type="ECO:0000313" key="2">
    <source>
        <dbReference type="Proteomes" id="UP000838412"/>
    </source>
</evidence>
<name>A0A8J9W388_BRALA</name>
<gene>
    <name evidence="1" type="primary">Hypp5553</name>
    <name evidence="1" type="ORF">BLAG_LOCUS2951</name>
</gene>
<organism evidence="1 2">
    <name type="scientific">Branchiostoma lanceolatum</name>
    <name type="common">Common lancelet</name>
    <name type="synonym">Amphioxus lanceolatum</name>
    <dbReference type="NCBI Taxonomy" id="7740"/>
    <lineage>
        <taxon>Eukaryota</taxon>
        <taxon>Metazoa</taxon>
        <taxon>Chordata</taxon>
        <taxon>Cephalochordata</taxon>
        <taxon>Leptocardii</taxon>
        <taxon>Amphioxiformes</taxon>
        <taxon>Branchiostomatidae</taxon>
        <taxon>Branchiostoma</taxon>
    </lineage>
</organism>
<reference evidence="1" key="1">
    <citation type="submission" date="2022-01" db="EMBL/GenBank/DDBJ databases">
        <authorList>
            <person name="Braso-Vives M."/>
        </authorList>
    </citation>
    <scope>NUCLEOTIDE SEQUENCE</scope>
</reference>
<sequence>MLSSEKTAFVLWVDSLPVCMGVGPPSLSFVAMLFCEDFVPSLLASGRPPKVAPFTDGVRQANRWLGEHPEVRVQRCETVSAAVSPHDGQYCDTRVMSYPAGKPKDVSRFSLRGLRIWYQKAEQEKHPSKPPQITSLDVLPRDHGDKVETFHDVLARLNGLIAENKGQHLLNIQTMVIPGDKKGMDSEETVLPIQTPTKLVRFLRAYLISDEGSPLPPEVHFQDFLPQQVAAGKVSTFSTKLPTFETLSETFAKANKWLEACTDVNLINVEVFDLLLDKEASYCASDPQTCSFSTKKPPFGWLKVVRIYYSTEQGSTPVGKLVDLSFCPEVKEKKTLFHYAKYEELPEVVKKVQLKSEGVGGVPVGVQSVWTYPDWESGKDVFQPNASLHVEPRIDGTELLPQVETIHVCMIVK</sequence>
<proteinExistence type="predicted"/>
<keyword evidence="2" id="KW-1185">Reference proteome</keyword>
<dbReference type="Proteomes" id="UP000838412">
    <property type="component" value="Chromosome 10"/>
</dbReference>
<protein>
    <submittedName>
        <fullName evidence="1">Hypp5553 protein</fullName>
    </submittedName>
</protein>
<evidence type="ECO:0000313" key="1">
    <source>
        <dbReference type="EMBL" id="CAH1238269.1"/>
    </source>
</evidence>
<accession>A0A8J9W388</accession>
<dbReference type="EMBL" id="OV696695">
    <property type="protein sequence ID" value="CAH1238269.1"/>
    <property type="molecule type" value="Genomic_DNA"/>
</dbReference>
<dbReference type="OrthoDB" id="9992480at2759"/>